<dbReference type="EMBL" id="JAUHGG010000003">
    <property type="protein sequence ID" value="MDS1821394.1"/>
    <property type="molecule type" value="Genomic_DNA"/>
</dbReference>
<evidence type="ECO:0000313" key="2">
    <source>
        <dbReference type="Proteomes" id="UP001253193"/>
    </source>
</evidence>
<organism evidence="1 2">
    <name type="scientific">Vibrio parahaemolyticus</name>
    <dbReference type="NCBI Taxonomy" id="670"/>
    <lineage>
        <taxon>Bacteria</taxon>
        <taxon>Pseudomonadati</taxon>
        <taxon>Pseudomonadota</taxon>
        <taxon>Gammaproteobacteria</taxon>
        <taxon>Vibrionales</taxon>
        <taxon>Vibrionaceae</taxon>
        <taxon>Vibrio</taxon>
    </lineage>
</organism>
<proteinExistence type="predicted"/>
<dbReference type="Proteomes" id="UP001253193">
    <property type="component" value="Unassembled WGS sequence"/>
</dbReference>
<reference evidence="1" key="1">
    <citation type="submission" date="2023-06" db="EMBL/GenBank/DDBJ databases">
        <title>Genomic Diversity of Vibrio spp. and Metagenomic Analysis of Pathogens in Florida Gulf Coastal Waters Following Hurricane Ian.</title>
        <authorList>
            <person name="Brumfield K.D."/>
        </authorList>
    </citation>
    <scope>NUCLEOTIDE SEQUENCE</scope>
    <source>
        <strain evidence="1">WBS2B-138</strain>
    </source>
</reference>
<name>A0AAW8PZD9_VIBPH</name>
<sequence>MDIQEVISRTQELEKLYRYGLLKYLKEDTLEFKAALDVWSSLCDGVGVELVYHPITMTIVRYSYRGNIQASLIEEAVCETLIDMGLAELVDLEDDHRGVDITYKNLRKYVSIKQGIFLYSPNHMTNKSLYVRDYIGILESNFDNEQIREITEVAKNMAATMQLKVKLASSKVDGEN</sequence>
<comment type="caution">
    <text evidence="1">The sequence shown here is derived from an EMBL/GenBank/DDBJ whole genome shotgun (WGS) entry which is preliminary data.</text>
</comment>
<gene>
    <name evidence="1" type="ORF">QX249_12050</name>
</gene>
<protein>
    <submittedName>
        <fullName evidence="1">Uncharacterized protein</fullName>
    </submittedName>
</protein>
<evidence type="ECO:0000313" key="1">
    <source>
        <dbReference type="EMBL" id="MDS1821394.1"/>
    </source>
</evidence>
<dbReference type="AlphaFoldDB" id="A0AAW8PZD9"/>
<dbReference type="RefSeq" id="WP_311020280.1">
    <property type="nucleotide sequence ID" value="NZ_JAUHGG010000003.1"/>
</dbReference>
<accession>A0AAW8PZD9</accession>